<keyword evidence="3" id="KW-1185">Reference proteome</keyword>
<sequence length="575" mass="61654">MLRVVGTIVPPVEGGVLEHVTMLVQCIKSSVITLENSFSPVTCDDTGGYDFILREGIYRIYIKYSTNTPTISLGTCGVVEGMPAELDLNNLLTNYTPQVPDYIQELDDKWEDTWQDFINDNNTQHANINNSVSAGDAKVVEDMSVYINEVTGQQGASLREEISAGDAGVYNESRAYTDSLGVQVALDITQVANDVSTVSQQLTAYKDENGNTFDEIDNRITTNENELSSTISAQVESETGAMQLRIEDLITTGNAEISQSISVIEDALGATQAAWQIVATVDDLTSAIGMTNNGVNSEIFMQANALKFVDPSDPTLATDPVFQIENQEVFMRSAFIKELGATTVTTDELTSTNYDSNTGFKLHASGLAEFQNINAKGHINATSGSFKGHLEATSGYINNLTANNVTIQEDCTILGTTTAKNLIGDVSSGSIKSFTERYISSGGTNSTNLVSFNVDNTLSGRNCLVTFSGITCRVTASNNADTAQKVYVEFRIMEGGTERRSAIMELDVLQKGSTYPSTAEGVVALPTIGYVFGQSSKTLTANVHIYTSNASTSGGATIFAGTVTCSKLRQDGTVT</sequence>
<reference evidence="2 3" key="1">
    <citation type="submission" date="2017-11" db="EMBL/GenBank/DDBJ databases">
        <title>A major lineage of nontailed dsDNA viruses as unrecognized killers of marine bacteria.</title>
        <authorList>
            <person name="Kauffman K.M."/>
            <person name="Hussain F.A."/>
            <person name="Yang J."/>
            <person name="Arevalo P."/>
            <person name="Brown J.M."/>
            <person name="Chang W.K."/>
            <person name="VanInsberghe D."/>
            <person name="Elsherbini J."/>
            <person name="Cutler M.B."/>
            <person name="Kelly L."/>
            <person name="Polz M.F."/>
        </authorList>
    </citation>
    <scope>NUCLEOTIDE SEQUENCE [LARGE SCALE GENOMIC DNA]</scope>
</reference>
<organism evidence="2 3">
    <name type="scientific">Vibrio phage 1.224.A._10N.261.48.B1</name>
    <dbReference type="NCBI Taxonomy" id="1881226"/>
    <lineage>
        <taxon>Viruses</taxon>
        <taxon>Duplodnaviria</taxon>
        <taxon>Heunggongvirae</taxon>
        <taxon>Uroviricota</taxon>
        <taxon>Caudoviricetes</taxon>
        <taxon>Schitoviridae</taxon>
        <taxon>Mukerjeevirus</taxon>
        <taxon>Mukerjeevirus mv48B1</taxon>
    </lineage>
</organism>
<protein>
    <recommendedName>
        <fullName evidence="1">Tip attachment protein J central straight fiber domain-containing protein</fullName>
    </recommendedName>
</protein>
<evidence type="ECO:0000259" key="1">
    <source>
        <dbReference type="Pfam" id="PF09327"/>
    </source>
</evidence>
<feature type="domain" description="Tip attachment protein J central straight fiber" evidence="1">
    <location>
        <begin position="257"/>
        <end position="385"/>
    </location>
</feature>
<gene>
    <name evidence="2" type="ORF">NVP1224A_43</name>
</gene>
<accession>A0A2I7RRW7</accession>
<dbReference type="EMBL" id="MG592591">
    <property type="protein sequence ID" value="AUR96410.1"/>
    <property type="molecule type" value="Genomic_DNA"/>
</dbReference>
<proteinExistence type="predicted"/>
<dbReference type="InterPro" id="IPR015406">
    <property type="entry name" value="GpJ_CSF"/>
</dbReference>
<evidence type="ECO:0000313" key="2">
    <source>
        <dbReference type="EMBL" id="AUR96410.1"/>
    </source>
</evidence>
<dbReference type="Pfam" id="PF09327">
    <property type="entry name" value="Phage_Tail_Tip"/>
    <property type="match status" value="1"/>
</dbReference>
<evidence type="ECO:0000313" key="3">
    <source>
        <dbReference type="Proteomes" id="UP000277460"/>
    </source>
</evidence>
<name>A0A2I7RRW7_9CAUD</name>
<dbReference type="Proteomes" id="UP000277460">
    <property type="component" value="Segment"/>
</dbReference>